<evidence type="ECO:0000313" key="3">
    <source>
        <dbReference type="Proteomes" id="UP001368654"/>
    </source>
</evidence>
<feature type="compositionally biased region" description="Basic and acidic residues" evidence="1">
    <location>
        <begin position="1"/>
        <end position="12"/>
    </location>
</feature>
<organism evidence="2 3">
    <name type="scientific">Microbacterium marmarense</name>
    <dbReference type="NCBI Taxonomy" id="3122051"/>
    <lineage>
        <taxon>Bacteria</taxon>
        <taxon>Bacillati</taxon>
        <taxon>Actinomycetota</taxon>
        <taxon>Actinomycetes</taxon>
        <taxon>Micrococcales</taxon>
        <taxon>Microbacteriaceae</taxon>
        <taxon>Microbacterium</taxon>
    </lineage>
</organism>
<keyword evidence="3" id="KW-1185">Reference proteome</keyword>
<reference evidence="2 3" key="1">
    <citation type="submission" date="2024-02" db="EMBL/GenBank/DDBJ databases">
        <authorList>
            <person name="Saticioglu I.B."/>
        </authorList>
    </citation>
    <scope>NUCLEOTIDE SEQUENCE [LARGE SCALE GENOMIC DNA]</scope>
    <source>
        <strain evidence="2 3">Mu-86</strain>
    </source>
</reference>
<feature type="region of interest" description="Disordered" evidence="1">
    <location>
        <begin position="1"/>
        <end position="78"/>
    </location>
</feature>
<gene>
    <name evidence="2" type="ORF">WDU96_06080</name>
</gene>
<name>A0ABU8LSD7_9MICO</name>
<evidence type="ECO:0000256" key="1">
    <source>
        <dbReference type="SAM" id="MobiDB-lite"/>
    </source>
</evidence>
<evidence type="ECO:0008006" key="4">
    <source>
        <dbReference type="Google" id="ProtNLM"/>
    </source>
</evidence>
<proteinExistence type="predicted"/>
<accession>A0ABU8LSD7</accession>
<comment type="caution">
    <text evidence="2">The sequence shown here is derived from an EMBL/GenBank/DDBJ whole genome shotgun (WGS) entry which is preliminary data.</text>
</comment>
<sequence length="78" mass="8125">MSTESSDNKTAADEMPADEDLQEPSTAKEPGEEPKADTPSQPEPSHQAVGIGVVGAPLVDPEEPADDVNPEEPVDDEG</sequence>
<dbReference type="Proteomes" id="UP001368654">
    <property type="component" value="Unassembled WGS sequence"/>
</dbReference>
<dbReference type="RefSeq" id="WP_337337573.1">
    <property type="nucleotide sequence ID" value="NZ_JBBDGL010000001.1"/>
</dbReference>
<protein>
    <recommendedName>
        <fullName evidence="4">Sugar ABC transporter ATPase</fullName>
    </recommendedName>
</protein>
<dbReference type="EMBL" id="JBBDGL010000001">
    <property type="protein sequence ID" value="MEJ1155166.1"/>
    <property type="molecule type" value="Genomic_DNA"/>
</dbReference>
<evidence type="ECO:0000313" key="2">
    <source>
        <dbReference type="EMBL" id="MEJ1155166.1"/>
    </source>
</evidence>
<feature type="compositionally biased region" description="Acidic residues" evidence="1">
    <location>
        <begin position="60"/>
        <end position="78"/>
    </location>
</feature>